<accession>A0A6J6PHD3</accession>
<keyword evidence="8 9" id="KW-0472">Membrane</keyword>
<evidence type="ECO:0000256" key="8">
    <source>
        <dbReference type="ARBA" id="ARBA00023136"/>
    </source>
</evidence>
<proteinExistence type="inferred from homology"/>
<evidence type="ECO:0000256" key="5">
    <source>
        <dbReference type="ARBA" id="ARBA00022592"/>
    </source>
</evidence>
<evidence type="ECO:0000256" key="1">
    <source>
        <dbReference type="ARBA" id="ARBA00004651"/>
    </source>
</evidence>
<dbReference type="AlphaFoldDB" id="A0A6J6PHD3"/>
<comment type="subcellular location">
    <subcellularLocation>
        <location evidence="1">Cell membrane</location>
        <topology evidence="1">Multi-pass membrane protein</topology>
    </subcellularLocation>
</comment>
<feature type="transmembrane region" description="Helical" evidence="9">
    <location>
        <begin position="157"/>
        <end position="184"/>
    </location>
</feature>
<dbReference type="InterPro" id="IPR000515">
    <property type="entry name" value="MetI-like"/>
</dbReference>
<keyword evidence="5" id="KW-0592">Phosphate transport</keyword>
<keyword evidence="3" id="KW-0813">Transport</keyword>
<dbReference type="InterPro" id="IPR035906">
    <property type="entry name" value="MetI-like_sf"/>
</dbReference>
<feature type="transmembrane region" description="Helical" evidence="9">
    <location>
        <begin position="126"/>
        <end position="145"/>
    </location>
</feature>
<dbReference type="GO" id="GO:0005315">
    <property type="term" value="F:phosphate transmembrane transporter activity"/>
    <property type="evidence" value="ECO:0007669"/>
    <property type="project" value="InterPro"/>
</dbReference>
<dbReference type="SUPFAM" id="SSF161098">
    <property type="entry name" value="MetI-like"/>
    <property type="match status" value="1"/>
</dbReference>
<keyword evidence="4" id="KW-1003">Cell membrane</keyword>
<protein>
    <submittedName>
        <fullName evidence="11">Unannotated protein</fullName>
    </submittedName>
</protein>
<evidence type="ECO:0000256" key="4">
    <source>
        <dbReference type="ARBA" id="ARBA00022475"/>
    </source>
</evidence>
<organism evidence="11">
    <name type="scientific">freshwater metagenome</name>
    <dbReference type="NCBI Taxonomy" id="449393"/>
    <lineage>
        <taxon>unclassified sequences</taxon>
        <taxon>metagenomes</taxon>
        <taxon>ecological metagenomes</taxon>
    </lineage>
</organism>
<evidence type="ECO:0000256" key="9">
    <source>
        <dbReference type="SAM" id="Phobius"/>
    </source>
</evidence>
<evidence type="ECO:0000256" key="7">
    <source>
        <dbReference type="ARBA" id="ARBA00022989"/>
    </source>
</evidence>
<keyword evidence="7 9" id="KW-1133">Transmembrane helix</keyword>
<dbReference type="InterPro" id="IPR011864">
    <property type="entry name" value="Phosphate_PstC"/>
</dbReference>
<evidence type="ECO:0000256" key="3">
    <source>
        <dbReference type="ARBA" id="ARBA00022448"/>
    </source>
</evidence>
<dbReference type="GO" id="GO:0005886">
    <property type="term" value="C:plasma membrane"/>
    <property type="evidence" value="ECO:0007669"/>
    <property type="project" value="UniProtKB-SubCell"/>
</dbReference>
<evidence type="ECO:0000256" key="6">
    <source>
        <dbReference type="ARBA" id="ARBA00022692"/>
    </source>
</evidence>
<dbReference type="GO" id="GO:0006817">
    <property type="term" value="P:phosphate ion transport"/>
    <property type="evidence" value="ECO:0007669"/>
    <property type="project" value="UniProtKB-KW"/>
</dbReference>
<dbReference type="NCBIfam" id="TIGR02138">
    <property type="entry name" value="phosphate_pstC"/>
    <property type="match status" value="1"/>
</dbReference>
<name>A0A6J6PHD3_9ZZZZ</name>
<feature type="transmembrane region" description="Helical" evidence="9">
    <location>
        <begin position="80"/>
        <end position="106"/>
    </location>
</feature>
<dbReference type="PANTHER" id="PTHR30425">
    <property type="entry name" value="PHOSPHATE TRANSPORT SYSTEM PERMEASE PROTEIN PST"/>
    <property type="match status" value="1"/>
</dbReference>
<dbReference type="PANTHER" id="PTHR30425:SF1">
    <property type="entry name" value="PHOSPHATE TRANSPORT SYSTEM PERMEASE PROTEIN PSTC"/>
    <property type="match status" value="1"/>
</dbReference>
<dbReference type="InterPro" id="IPR051124">
    <property type="entry name" value="Phosphate_Transport_Permease"/>
</dbReference>
<comment type="similarity">
    <text evidence="2">Belongs to the binding-protein-dependent transport system permease family. CysTW subfamily.</text>
</comment>
<reference evidence="11" key="1">
    <citation type="submission" date="2020-05" db="EMBL/GenBank/DDBJ databases">
        <authorList>
            <person name="Chiriac C."/>
            <person name="Salcher M."/>
            <person name="Ghai R."/>
            <person name="Kavagutti S V."/>
        </authorList>
    </citation>
    <scope>NUCLEOTIDE SEQUENCE</scope>
</reference>
<evidence type="ECO:0000259" key="10">
    <source>
        <dbReference type="PROSITE" id="PS50928"/>
    </source>
</evidence>
<dbReference type="PROSITE" id="PS50928">
    <property type="entry name" value="ABC_TM1"/>
    <property type="match status" value="1"/>
</dbReference>
<keyword evidence="6 9" id="KW-0812">Transmembrane</keyword>
<sequence length="321" mass="34403">MEATATPQGLRRTRHALDRFGDKALYVITGSAAVLTLVIIALIIWKVVEGAWPAINKFGISFVWSATWNPVMEVFGAREFVLGTLLTSFGALLIAAPLSIAIALFLTELAPPSVRSPVGSLIEMLAAVPSVVVGLWGIFVLGPFIRADLGPFLHDYLGWIPLFATTPQQTGVLAAILVLAMMMVPITTSICRELFLTVPRDVKDASIGLGATRWETIRGVIVPFVRGGVVAGITLGLGRALGEAIAVTQVIGNSLRPLHFSLFEPGNSLASQLASSYQSAPTNIEISSLVYLGLILLVITFTTNFVAQRIVHRFEKQTGAR</sequence>
<feature type="transmembrane region" description="Helical" evidence="9">
    <location>
        <begin position="289"/>
        <end position="307"/>
    </location>
</feature>
<dbReference type="Gene3D" id="1.10.3720.10">
    <property type="entry name" value="MetI-like"/>
    <property type="match status" value="1"/>
</dbReference>
<evidence type="ECO:0000313" key="11">
    <source>
        <dbReference type="EMBL" id="CAB4698911.1"/>
    </source>
</evidence>
<evidence type="ECO:0000256" key="2">
    <source>
        <dbReference type="ARBA" id="ARBA00007069"/>
    </source>
</evidence>
<dbReference type="Pfam" id="PF00528">
    <property type="entry name" value="BPD_transp_1"/>
    <property type="match status" value="1"/>
</dbReference>
<feature type="transmembrane region" description="Helical" evidence="9">
    <location>
        <begin position="24"/>
        <end position="45"/>
    </location>
</feature>
<dbReference type="CDD" id="cd06261">
    <property type="entry name" value="TM_PBP2"/>
    <property type="match status" value="1"/>
</dbReference>
<feature type="domain" description="ABC transmembrane type-1" evidence="10">
    <location>
        <begin position="81"/>
        <end position="307"/>
    </location>
</feature>
<dbReference type="EMBL" id="CAEZXP010000003">
    <property type="protein sequence ID" value="CAB4698911.1"/>
    <property type="molecule type" value="Genomic_DNA"/>
</dbReference>
<gene>
    <name evidence="11" type="ORF">UFOPK2399_01217</name>
</gene>